<proteinExistence type="inferred from homology"/>
<dbReference type="InterPro" id="IPR000086">
    <property type="entry name" value="NUDIX_hydrolase_dom"/>
</dbReference>
<dbReference type="Proteomes" id="UP000017746">
    <property type="component" value="Chromosome"/>
</dbReference>
<dbReference type="eggNOG" id="COG1051">
    <property type="taxonomic scope" value="Bacteria"/>
</dbReference>
<dbReference type="RefSeq" id="WP_023362891.1">
    <property type="nucleotide sequence ID" value="NC_022657.1"/>
</dbReference>
<dbReference type="InterPro" id="IPR020084">
    <property type="entry name" value="NUDIX_hydrolase_CS"/>
</dbReference>
<dbReference type="PROSITE" id="PS51462">
    <property type="entry name" value="NUDIX"/>
    <property type="match status" value="1"/>
</dbReference>
<dbReference type="OrthoDB" id="9804442at2"/>
<sequence>MSTHRPAARVVCLDAGNRVLLLHWSDPVGGNLVWEPPGGGVDDGESFLDAARRELAEETGLDPAAVQDRSVTVERDFRWRGKHYTGTEEFFLARFDEPGPALGRAGLMPDEQEALLGHAWLTPDELTDLPDLQPPHLAEIIRLLTTT</sequence>
<dbReference type="KEGG" id="afs:AFR_21235"/>
<dbReference type="SUPFAM" id="SSF55811">
    <property type="entry name" value="Nudix"/>
    <property type="match status" value="1"/>
</dbReference>
<dbReference type="PROSITE" id="PS00893">
    <property type="entry name" value="NUDIX_BOX"/>
    <property type="match status" value="1"/>
</dbReference>
<dbReference type="Pfam" id="PF00293">
    <property type="entry name" value="NUDIX"/>
    <property type="match status" value="1"/>
</dbReference>
<name>U5W057_9ACTN</name>
<dbReference type="Gene3D" id="3.90.79.10">
    <property type="entry name" value="Nucleoside Triphosphate Pyrophosphohydrolase"/>
    <property type="match status" value="1"/>
</dbReference>
<evidence type="ECO:0000256" key="4">
    <source>
        <dbReference type="ARBA" id="ARBA00022842"/>
    </source>
</evidence>
<keyword evidence="4" id="KW-0460">Magnesium</keyword>
<protein>
    <submittedName>
        <fullName evidence="7">NUDIX hydrolase</fullName>
    </submittedName>
</protein>
<dbReference type="AlphaFoldDB" id="U5W057"/>
<dbReference type="PRINTS" id="PR00502">
    <property type="entry name" value="NUDIXFAMILY"/>
</dbReference>
<evidence type="ECO:0000313" key="7">
    <source>
        <dbReference type="EMBL" id="AGZ42519.1"/>
    </source>
</evidence>
<accession>U5W057</accession>
<evidence type="ECO:0000256" key="1">
    <source>
        <dbReference type="ARBA" id="ARBA00001946"/>
    </source>
</evidence>
<dbReference type="PANTHER" id="PTHR43046:SF12">
    <property type="entry name" value="GDP-MANNOSE MANNOSYL HYDROLASE"/>
    <property type="match status" value="1"/>
</dbReference>
<evidence type="ECO:0000313" key="8">
    <source>
        <dbReference type="Proteomes" id="UP000017746"/>
    </source>
</evidence>
<evidence type="ECO:0000256" key="3">
    <source>
        <dbReference type="ARBA" id="ARBA00022801"/>
    </source>
</evidence>
<dbReference type="HOGENOM" id="CLU_100874_3_0_11"/>
<keyword evidence="8" id="KW-1185">Reference proteome</keyword>
<evidence type="ECO:0000256" key="5">
    <source>
        <dbReference type="RuleBase" id="RU003476"/>
    </source>
</evidence>
<dbReference type="PANTHER" id="PTHR43046">
    <property type="entry name" value="GDP-MANNOSE MANNOSYL HYDROLASE"/>
    <property type="match status" value="1"/>
</dbReference>
<dbReference type="STRING" id="1246995.AFR_21235"/>
<comment type="similarity">
    <text evidence="2 5">Belongs to the Nudix hydrolase family.</text>
</comment>
<keyword evidence="3 5" id="KW-0378">Hydrolase</keyword>
<dbReference type="InterPro" id="IPR020476">
    <property type="entry name" value="Nudix_hydrolase"/>
</dbReference>
<evidence type="ECO:0000259" key="6">
    <source>
        <dbReference type="PROSITE" id="PS51462"/>
    </source>
</evidence>
<gene>
    <name evidence="7" type="ORF">AFR_21235</name>
</gene>
<dbReference type="CDD" id="cd04685">
    <property type="entry name" value="NUDIX_Hydrolase"/>
    <property type="match status" value="1"/>
</dbReference>
<comment type="cofactor">
    <cofactor evidence="1">
        <name>Mg(2+)</name>
        <dbReference type="ChEBI" id="CHEBI:18420"/>
    </cofactor>
</comment>
<dbReference type="InterPro" id="IPR015797">
    <property type="entry name" value="NUDIX_hydrolase-like_dom_sf"/>
</dbReference>
<feature type="domain" description="Nudix hydrolase" evidence="6">
    <location>
        <begin position="3"/>
        <end position="143"/>
    </location>
</feature>
<reference evidence="7 8" key="1">
    <citation type="journal article" date="2014" name="J. Biotechnol.">
        <title>Complete genome sequence of the actinobacterium Actinoplanes friuliensis HAG 010964, producer of the lipopeptide antibiotic friulimycin.</title>
        <authorList>
            <person name="Ruckert C."/>
            <person name="Szczepanowski R."/>
            <person name="Albersmeier A."/>
            <person name="Goesmann A."/>
            <person name="Fischer N."/>
            <person name="Steinkamper A."/>
            <person name="Puhler A."/>
            <person name="Biener R."/>
            <person name="Schwartz D."/>
            <person name="Kalinowski J."/>
        </authorList>
    </citation>
    <scope>NUCLEOTIDE SEQUENCE [LARGE SCALE GENOMIC DNA]</scope>
    <source>
        <strain evidence="7 8">DSM 7358</strain>
    </source>
</reference>
<evidence type="ECO:0000256" key="2">
    <source>
        <dbReference type="ARBA" id="ARBA00005582"/>
    </source>
</evidence>
<dbReference type="EMBL" id="CP006272">
    <property type="protein sequence ID" value="AGZ42519.1"/>
    <property type="molecule type" value="Genomic_DNA"/>
</dbReference>
<dbReference type="GO" id="GO:0016787">
    <property type="term" value="F:hydrolase activity"/>
    <property type="evidence" value="ECO:0007669"/>
    <property type="project" value="UniProtKB-KW"/>
</dbReference>
<dbReference type="PATRIC" id="fig|1246995.3.peg.4306"/>
<organism evidence="7 8">
    <name type="scientific">Actinoplanes friuliensis DSM 7358</name>
    <dbReference type="NCBI Taxonomy" id="1246995"/>
    <lineage>
        <taxon>Bacteria</taxon>
        <taxon>Bacillati</taxon>
        <taxon>Actinomycetota</taxon>
        <taxon>Actinomycetes</taxon>
        <taxon>Micromonosporales</taxon>
        <taxon>Micromonosporaceae</taxon>
        <taxon>Actinoplanes</taxon>
    </lineage>
</organism>